<organism evidence="2 3">
    <name type="scientific">Plakobranchus ocellatus</name>
    <dbReference type="NCBI Taxonomy" id="259542"/>
    <lineage>
        <taxon>Eukaryota</taxon>
        <taxon>Metazoa</taxon>
        <taxon>Spiralia</taxon>
        <taxon>Lophotrochozoa</taxon>
        <taxon>Mollusca</taxon>
        <taxon>Gastropoda</taxon>
        <taxon>Heterobranchia</taxon>
        <taxon>Euthyneura</taxon>
        <taxon>Panpulmonata</taxon>
        <taxon>Sacoglossa</taxon>
        <taxon>Placobranchoidea</taxon>
        <taxon>Plakobranchidae</taxon>
        <taxon>Plakobranchus</taxon>
    </lineage>
</organism>
<sequence length="202" mass="22491">MELWELHPVAWWLPGMVIFTHCRALMQTLGGFGREDVGEAVLLADNYQKTEGMRSVVQRPTSNLKLEYILSASVRQLHLSCGQYKPRPVSGCGRPRGKRSFQRAVPNLCAYQQGQSHLHHRRQRVHLIAAFLPGSECFEAHHFISSTVGFRGKTPFKAKSHAFPGGRCGNSVAAAFSTLVFFVALTPLDFSALCDGFNLKAY</sequence>
<dbReference type="AlphaFoldDB" id="A0AAV3Z8L9"/>
<gene>
    <name evidence="2" type="ORF">PoB_001741500</name>
</gene>
<keyword evidence="1" id="KW-0732">Signal</keyword>
<feature type="chain" id="PRO_5043326957" evidence="1">
    <location>
        <begin position="25"/>
        <end position="202"/>
    </location>
</feature>
<evidence type="ECO:0000256" key="1">
    <source>
        <dbReference type="SAM" id="SignalP"/>
    </source>
</evidence>
<protein>
    <submittedName>
        <fullName evidence="2">Uncharacterized protein</fullName>
    </submittedName>
</protein>
<comment type="caution">
    <text evidence="2">The sequence shown here is derived from an EMBL/GenBank/DDBJ whole genome shotgun (WGS) entry which is preliminary data.</text>
</comment>
<name>A0AAV3Z8L9_9GAST</name>
<evidence type="ECO:0000313" key="2">
    <source>
        <dbReference type="EMBL" id="GFN90909.1"/>
    </source>
</evidence>
<dbReference type="EMBL" id="BLXT01002074">
    <property type="protein sequence ID" value="GFN90909.1"/>
    <property type="molecule type" value="Genomic_DNA"/>
</dbReference>
<keyword evidence="3" id="KW-1185">Reference proteome</keyword>
<feature type="signal peptide" evidence="1">
    <location>
        <begin position="1"/>
        <end position="24"/>
    </location>
</feature>
<dbReference type="Proteomes" id="UP000735302">
    <property type="component" value="Unassembled WGS sequence"/>
</dbReference>
<reference evidence="2 3" key="1">
    <citation type="journal article" date="2021" name="Elife">
        <title>Chloroplast acquisition without the gene transfer in kleptoplastic sea slugs, Plakobranchus ocellatus.</title>
        <authorList>
            <person name="Maeda T."/>
            <person name="Takahashi S."/>
            <person name="Yoshida T."/>
            <person name="Shimamura S."/>
            <person name="Takaki Y."/>
            <person name="Nagai Y."/>
            <person name="Toyoda A."/>
            <person name="Suzuki Y."/>
            <person name="Arimoto A."/>
            <person name="Ishii H."/>
            <person name="Satoh N."/>
            <person name="Nishiyama T."/>
            <person name="Hasebe M."/>
            <person name="Maruyama T."/>
            <person name="Minagawa J."/>
            <person name="Obokata J."/>
            <person name="Shigenobu S."/>
        </authorList>
    </citation>
    <scope>NUCLEOTIDE SEQUENCE [LARGE SCALE GENOMIC DNA]</scope>
</reference>
<accession>A0AAV3Z8L9</accession>
<evidence type="ECO:0000313" key="3">
    <source>
        <dbReference type="Proteomes" id="UP000735302"/>
    </source>
</evidence>
<proteinExistence type="predicted"/>